<keyword evidence="3" id="KW-1185">Reference proteome</keyword>
<proteinExistence type="predicted"/>
<accession>A0A1L9TBU1</accession>
<evidence type="ECO:0000256" key="1">
    <source>
        <dbReference type="SAM" id="MobiDB-lite"/>
    </source>
</evidence>
<dbReference type="AlphaFoldDB" id="A0A1L9TBU1"/>
<protein>
    <submittedName>
        <fullName evidence="2">Uncharacterized protein</fullName>
    </submittedName>
</protein>
<feature type="compositionally biased region" description="Polar residues" evidence="1">
    <location>
        <begin position="21"/>
        <end position="40"/>
    </location>
</feature>
<dbReference type="EMBL" id="KV878589">
    <property type="protein sequence ID" value="OJJ56892.1"/>
    <property type="molecule type" value="Genomic_DNA"/>
</dbReference>
<sequence length="88" mass="9842">MPQQTPSRATGLQPSRKESTRTISTPMFSLLRQPSIQASRGTYGPQELPGPEGTPIGCSDSRTYNIDFRKVYADRFPVRVWNGLVRTT</sequence>
<reference evidence="3" key="1">
    <citation type="journal article" date="2017" name="Genome Biol.">
        <title>Comparative genomics reveals high biological diversity and specific adaptations in the industrially and medically important fungal genus Aspergillus.</title>
        <authorList>
            <person name="de Vries R.P."/>
            <person name="Riley R."/>
            <person name="Wiebenga A."/>
            <person name="Aguilar-Osorio G."/>
            <person name="Amillis S."/>
            <person name="Uchima C.A."/>
            <person name="Anderluh G."/>
            <person name="Asadollahi M."/>
            <person name="Askin M."/>
            <person name="Barry K."/>
            <person name="Battaglia E."/>
            <person name="Bayram O."/>
            <person name="Benocci T."/>
            <person name="Braus-Stromeyer S.A."/>
            <person name="Caldana C."/>
            <person name="Canovas D."/>
            <person name="Cerqueira G.C."/>
            <person name="Chen F."/>
            <person name="Chen W."/>
            <person name="Choi C."/>
            <person name="Clum A."/>
            <person name="Dos Santos R.A."/>
            <person name="Damasio A.R."/>
            <person name="Diallinas G."/>
            <person name="Emri T."/>
            <person name="Fekete E."/>
            <person name="Flipphi M."/>
            <person name="Freyberg S."/>
            <person name="Gallo A."/>
            <person name="Gournas C."/>
            <person name="Habgood R."/>
            <person name="Hainaut M."/>
            <person name="Harispe M.L."/>
            <person name="Henrissat B."/>
            <person name="Hilden K.S."/>
            <person name="Hope R."/>
            <person name="Hossain A."/>
            <person name="Karabika E."/>
            <person name="Karaffa L."/>
            <person name="Karanyi Z."/>
            <person name="Krasevec N."/>
            <person name="Kuo A."/>
            <person name="Kusch H."/>
            <person name="LaButti K."/>
            <person name="Lagendijk E.L."/>
            <person name="Lapidus A."/>
            <person name="Levasseur A."/>
            <person name="Lindquist E."/>
            <person name="Lipzen A."/>
            <person name="Logrieco A.F."/>
            <person name="MacCabe A."/>
            <person name="Maekelae M.R."/>
            <person name="Malavazi I."/>
            <person name="Melin P."/>
            <person name="Meyer V."/>
            <person name="Mielnichuk N."/>
            <person name="Miskei M."/>
            <person name="Molnar A.P."/>
            <person name="Mule G."/>
            <person name="Ngan C.Y."/>
            <person name="Orejas M."/>
            <person name="Orosz E."/>
            <person name="Ouedraogo J.P."/>
            <person name="Overkamp K.M."/>
            <person name="Park H.-S."/>
            <person name="Perrone G."/>
            <person name="Piumi F."/>
            <person name="Punt P.J."/>
            <person name="Ram A.F."/>
            <person name="Ramon A."/>
            <person name="Rauscher S."/>
            <person name="Record E."/>
            <person name="Riano-Pachon D.M."/>
            <person name="Robert V."/>
            <person name="Roehrig J."/>
            <person name="Ruller R."/>
            <person name="Salamov A."/>
            <person name="Salih N.S."/>
            <person name="Samson R.A."/>
            <person name="Sandor E."/>
            <person name="Sanguinetti M."/>
            <person name="Schuetze T."/>
            <person name="Sepcic K."/>
            <person name="Shelest E."/>
            <person name="Sherlock G."/>
            <person name="Sophianopoulou V."/>
            <person name="Squina F.M."/>
            <person name="Sun H."/>
            <person name="Susca A."/>
            <person name="Todd R.B."/>
            <person name="Tsang A."/>
            <person name="Unkles S.E."/>
            <person name="van de Wiele N."/>
            <person name="van Rossen-Uffink D."/>
            <person name="Oliveira J.V."/>
            <person name="Vesth T.C."/>
            <person name="Visser J."/>
            <person name="Yu J.-H."/>
            <person name="Zhou M."/>
            <person name="Andersen M.R."/>
            <person name="Archer D.B."/>
            <person name="Baker S.E."/>
            <person name="Benoit I."/>
            <person name="Brakhage A.A."/>
            <person name="Braus G.H."/>
            <person name="Fischer R."/>
            <person name="Frisvad J.C."/>
            <person name="Goldman G.H."/>
            <person name="Houbraken J."/>
            <person name="Oakley B."/>
            <person name="Pocsi I."/>
            <person name="Scazzocchio C."/>
            <person name="Seiboth B."/>
            <person name="vanKuyk P.A."/>
            <person name="Wortman J."/>
            <person name="Dyer P.S."/>
            <person name="Grigoriev I.V."/>
        </authorList>
    </citation>
    <scope>NUCLEOTIDE SEQUENCE [LARGE SCALE GENOMIC DNA]</scope>
    <source>
        <strain evidence="3">CBS 593.65</strain>
    </source>
</reference>
<dbReference type="GeneID" id="63763454"/>
<dbReference type="Proteomes" id="UP000184356">
    <property type="component" value="Unassembled WGS sequence"/>
</dbReference>
<organism evidence="2 3">
    <name type="scientific">Aspergillus sydowii CBS 593.65</name>
    <dbReference type="NCBI Taxonomy" id="1036612"/>
    <lineage>
        <taxon>Eukaryota</taxon>
        <taxon>Fungi</taxon>
        <taxon>Dikarya</taxon>
        <taxon>Ascomycota</taxon>
        <taxon>Pezizomycotina</taxon>
        <taxon>Eurotiomycetes</taxon>
        <taxon>Eurotiomycetidae</taxon>
        <taxon>Eurotiales</taxon>
        <taxon>Aspergillaceae</taxon>
        <taxon>Aspergillus</taxon>
        <taxon>Aspergillus subgen. Nidulantes</taxon>
    </lineage>
</organism>
<evidence type="ECO:0000313" key="2">
    <source>
        <dbReference type="EMBL" id="OJJ56892.1"/>
    </source>
</evidence>
<dbReference type="RefSeq" id="XP_040700698.1">
    <property type="nucleotide sequence ID" value="XM_040847381.1"/>
</dbReference>
<feature type="compositionally biased region" description="Polar residues" evidence="1">
    <location>
        <begin position="1"/>
        <end position="13"/>
    </location>
</feature>
<evidence type="ECO:0000313" key="3">
    <source>
        <dbReference type="Proteomes" id="UP000184356"/>
    </source>
</evidence>
<name>A0A1L9TBU1_9EURO</name>
<feature type="region of interest" description="Disordered" evidence="1">
    <location>
        <begin position="1"/>
        <end position="59"/>
    </location>
</feature>
<dbReference type="VEuPathDB" id="FungiDB:ASPSYDRAFT_47167"/>
<gene>
    <name evidence="2" type="ORF">ASPSYDRAFT_47167</name>
</gene>